<comment type="subcellular location">
    <subcellularLocation>
        <location evidence="1">Secreted</location>
        <location evidence="1">Extracellular space</location>
        <location evidence="1">Extracellular matrix</location>
    </subcellularLocation>
</comment>
<dbReference type="Gene3D" id="2.20.100.10">
    <property type="entry name" value="Thrombospondin type-1 (TSP1) repeat"/>
    <property type="match status" value="1"/>
</dbReference>
<dbReference type="InterPro" id="IPR009465">
    <property type="entry name" value="Spondin_N"/>
</dbReference>
<dbReference type="PROSITE" id="PS51020">
    <property type="entry name" value="SPONDIN"/>
    <property type="match status" value="1"/>
</dbReference>
<evidence type="ECO:0000256" key="1">
    <source>
        <dbReference type="ARBA" id="ARBA00004498"/>
    </source>
</evidence>
<dbReference type="InterPro" id="IPR038678">
    <property type="entry name" value="Spondin_N_sf"/>
</dbReference>
<dbReference type="GO" id="GO:0031012">
    <property type="term" value="C:extracellular matrix"/>
    <property type="evidence" value="ECO:0007669"/>
    <property type="project" value="TreeGrafter"/>
</dbReference>
<name>A0A401SZC2_CHIPU</name>
<dbReference type="OMA" id="QITAKHP"/>
<protein>
    <recommendedName>
        <fullName evidence="11">Spondin domain-containing protein</fullName>
    </recommendedName>
</protein>
<dbReference type="InterPro" id="IPR000884">
    <property type="entry name" value="TSP1_rpt"/>
</dbReference>
<proteinExistence type="predicted"/>
<dbReference type="FunFam" id="2.20.100.10:FF:000134">
    <property type="entry name" value="Uncharacterized protein"/>
    <property type="match status" value="1"/>
</dbReference>
<keyword evidence="4" id="KW-0479">Metal-binding</keyword>
<evidence type="ECO:0000256" key="8">
    <source>
        <dbReference type="ARBA" id="ARBA00023180"/>
    </source>
</evidence>
<feature type="domain" description="Spondin" evidence="11">
    <location>
        <begin position="19"/>
        <end position="206"/>
    </location>
</feature>
<evidence type="ECO:0000256" key="9">
    <source>
        <dbReference type="SAM" id="MobiDB-lite"/>
    </source>
</evidence>
<keyword evidence="13" id="KW-1185">Reference proteome</keyword>
<evidence type="ECO:0000256" key="6">
    <source>
        <dbReference type="ARBA" id="ARBA00022889"/>
    </source>
</evidence>
<feature type="signal peptide" evidence="10">
    <location>
        <begin position="1"/>
        <end position="18"/>
    </location>
</feature>
<evidence type="ECO:0000256" key="4">
    <source>
        <dbReference type="ARBA" id="ARBA00022723"/>
    </source>
</evidence>
<dbReference type="PROSITE" id="PS50092">
    <property type="entry name" value="TSP1"/>
    <property type="match status" value="1"/>
</dbReference>
<dbReference type="Pfam" id="PF06468">
    <property type="entry name" value="Spond_N"/>
    <property type="match status" value="1"/>
</dbReference>
<dbReference type="EMBL" id="BEZZ01000739">
    <property type="protein sequence ID" value="GCC35743.1"/>
    <property type="molecule type" value="Genomic_DNA"/>
</dbReference>
<evidence type="ECO:0000256" key="5">
    <source>
        <dbReference type="ARBA" id="ARBA00022729"/>
    </source>
</evidence>
<dbReference type="InterPro" id="IPR044004">
    <property type="entry name" value="TSP1_spondin_dom"/>
</dbReference>
<evidence type="ECO:0000313" key="12">
    <source>
        <dbReference type="EMBL" id="GCC35743.1"/>
    </source>
</evidence>
<dbReference type="SMART" id="SM00209">
    <property type="entry name" value="TSP1"/>
    <property type="match status" value="1"/>
</dbReference>
<evidence type="ECO:0000259" key="11">
    <source>
        <dbReference type="PROSITE" id="PS51020"/>
    </source>
</evidence>
<feature type="region of interest" description="Disordered" evidence="9">
    <location>
        <begin position="233"/>
        <end position="258"/>
    </location>
</feature>
<dbReference type="NCBIfam" id="NF038123">
    <property type="entry name" value="NF038123_dom"/>
    <property type="match status" value="1"/>
</dbReference>
<keyword evidence="6" id="KW-0130">Cell adhesion</keyword>
<sequence length="470" mass="51858">MSPILLLWLFLISPATTGNVIHCQTQKPACYTLHFLAEWNSFSFPKQYPMYRPPAQWSMLFGCVHNYDFTLWAEGAMASSGIKMFAEDGKHSLLLEEVNATQGSVQSCFHSNPITAGEGNSTTAFTITPSHPLVSFLVRIIPSPDWFLGANSINLCENNDWKESYNLDLFPWDAGTDSGFTFSSPNFATIPQETISQITAKHPSHPANSFYYPRLETLPRMGYSEFTLLPAVLPNQAPDKGPEPTESTPGTTQNGSELSQINSTYAENGTKIEVELFKTDDVFNDVFEKPLGKEPGNSQEKKLTRTPLDCEVSAWSPWGLCSHSCGIGIRERTRFIIQHPANDGETCPSLLTQEECKESPCQTQVADSNITVSEPAEGTAMSYLETNLNESAGSNSLEEPQSLHNETDNVIASSHPVDRQVQESEQFLKIINESRWISKAGAPFNESMLALQNASSDQPFNSITTSEEGG</sequence>
<dbReference type="OrthoDB" id="6090599at2759"/>
<evidence type="ECO:0000256" key="10">
    <source>
        <dbReference type="SAM" id="SignalP"/>
    </source>
</evidence>
<dbReference type="PANTHER" id="PTHR11311:SF15">
    <property type="entry name" value="SPONDIN-2"/>
    <property type="match status" value="1"/>
</dbReference>
<keyword evidence="3" id="KW-0272">Extracellular matrix</keyword>
<evidence type="ECO:0000256" key="7">
    <source>
        <dbReference type="ARBA" id="ARBA00023157"/>
    </source>
</evidence>
<dbReference type="PANTHER" id="PTHR11311">
    <property type="entry name" value="SPONDIN"/>
    <property type="match status" value="1"/>
</dbReference>
<reference evidence="12 13" key="1">
    <citation type="journal article" date="2018" name="Nat. Ecol. Evol.">
        <title>Shark genomes provide insights into elasmobranch evolution and the origin of vertebrates.</title>
        <authorList>
            <person name="Hara Y"/>
            <person name="Yamaguchi K"/>
            <person name="Onimaru K"/>
            <person name="Kadota M"/>
            <person name="Koyanagi M"/>
            <person name="Keeley SD"/>
            <person name="Tatsumi K"/>
            <person name="Tanaka K"/>
            <person name="Motone F"/>
            <person name="Kageyama Y"/>
            <person name="Nozu R"/>
            <person name="Adachi N"/>
            <person name="Nishimura O"/>
            <person name="Nakagawa R"/>
            <person name="Tanegashima C"/>
            <person name="Kiyatake I"/>
            <person name="Matsumoto R"/>
            <person name="Murakumo K"/>
            <person name="Nishida K"/>
            <person name="Terakita A"/>
            <person name="Kuratani S"/>
            <person name="Sato K"/>
            <person name="Hyodo S Kuraku.S."/>
        </authorList>
    </citation>
    <scope>NUCLEOTIDE SEQUENCE [LARGE SCALE GENOMIC DNA]</scope>
</reference>
<comment type="caution">
    <text evidence="12">The sequence shown here is derived from an EMBL/GenBank/DDBJ whole genome shotgun (WGS) entry which is preliminary data.</text>
</comment>
<evidence type="ECO:0000313" key="13">
    <source>
        <dbReference type="Proteomes" id="UP000287033"/>
    </source>
</evidence>
<gene>
    <name evidence="12" type="ORF">chiPu_0014231</name>
</gene>
<keyword evidence="8" id="KW-0325">Glycoprotein</keyword>
<dbReference type="Pfam" id="PF19028">
    <property type="entry name" value="TSP1_spondin"/>
    <property type="match status" value="1"/>
</dbReference>
<dbReference type="AlphaFoldDB" id="A0A401SZC2"/>
<dbReference type="GO" id="GO:0007155">
    <property type="term" value="P:cell adhesion"/>
    <property type="evidence" value="ECO:0007669"/>
    <property type="project" value="UniProtKB-KW"/>
</dbReference>
<dbReference type="Gene3D" id="2.60.40.2130">
    <property type="entry name" value="F-spondin domain"/>
    <property type="match status" value="1"/>
</dbReference>
<evidence type="ECO:0000256" key="3">
    <source>
        <dbReference type="ARBA" id="ARBA00022530"/>
    </source>
</evidence>
<dbReference type="InterPro" id="IPR051418">
    <property type="entry name" value="Spondin/Thrombospondin_T1"/>
</dbReference>
<organism evidence="12 13">
    <name type="scientific">Chiloscyllium punctatum</name>
    <name type="common">Brownbanded bambooshark</name>
    <name type="synonym">Hemiscyllium punctatum</name>
    <dbReference type="NCBI Taxonomy" id="137246"/>
    <lineage>
        <taxon>Eukaryota</taxon>
        <taxon>Metazoa</taxon>
        <taxon>Chordata</taxon>
        <taxon>Craniata</taxon>
        <taxon>Vertebrata</taxon>
        <taxon>Chondrichthyes</taxon>
        <taxon>Elasmobranchii</taxon>
        <taxon>Galeomorphii</taxon>
        <taxon>Galeoidea</taxon>
        <taxon>Orectolobiformes</taxon>
        <taxon>Hemiscylliidae</taxon>
        <taxon>Chiloscyllium</taxon>
    </lineage>
</organism>
<keyword evidence="5 10" id="KW-0732">Signal</keyword>
<accession>A0A401SZC2</accession>
<dbReference type="Proteomes" id="UP000287033">
    <property type="component" value="Unassembled WGS sequence"/>
</dbReference>
<keyword evidence="2" id="KW-0964">Secreted</keyword>
<dbReference type="InterPro" id="IPR036383">
    <property type="entry name" value="TSP1_rpt_sf"/>
</dbReference>
<dbReference type="STRING" id="137246.A0A401SZC2"/>
<dbReference type="SUPFAM" id="SSF82895">
    <property type="entry name" value="TSP-1 type 1 repeat"/>
    <property type="match status" value="1"/>
</dbReference>
<dbReference type="GO" id="GO:0046872">
    <property type="term" value="F:metal ion binding"/>
    <property type="evidence" value="ECO:0007669"/>
    <property type="project" value="UniProtKB-KW"/>
</dbReference>
<feature type="chain" id="PRO_5019364107" description="Spondin domain-containing protein" evidence="10">
    <location>
        <begin position="19"/>
        <end position="470"/>
    </location>
</feature>
<evidence type="ECO:0000256" key="2">
    <source>
        <dbReference type="ARBA" id="ARBA00022525"/>
    </source>
</evidence>
<keyword evidence="7" id="KW-1015">Disulfide bond</keyword>